<evidence type="ECO:0000313" key="2">
    <source>
        <dbReference type="EMBL" id="KAF4406052.1"/>
    </source>
</evidence>
<proteinExistence type="predicted"/>
<feature type="transmembrane region" description="Helical" evidence="1">
    <location>
        <begin position="68"/>
        <end position="87"/>
    </location>
</feature>
<reference evidence="2 3" key="1">
    <citation type="submission" date="2019-10" db="EMBL/GenBank/DDBJ databases">
        <title>Streptomyces tenebrisbrunneis sp.nov., an endogenous actinomycete isolated from of Lycium ruthenicum.</title>
        <authorList>
            <person name="Ma L."/>
        </authorList>
    </citation>
    <scope>NUCLEOTIDE SEQUENCE [LARGE SCALE GENOMIC DNA]</scope>
    <source>
        <strain evidence="2 3">TRM 66187</strain>
    </source>
</reference>
<name>A0ABQ7FBW3_9ACTN</name>
<organism evidence="2 3">
    <name type="scientific">Streptomyces lycii</name>
    <dbReference type="NCBI Taxonomy" id="2654337"/>
    <lineage>
        <taxon>Bacteria</taxon>
        <taxon>Bacillati</taxon>
        <taxon>Actinomycetota</taxon>
        <taxon>Actinomycetes</taxon>
        <taxon>Kitasatosporales</taxon>
        <taxon>Streptomycetaceae</taxon>
        <taxon>Streptomyces</taxon>
    </lineage>
</organism>
<accession>A0ABQ7FBW3</accession>
<feature type="transmembrane region" description="Helical" evidence="1">
    <location>
        <begin position="43"/>
        <end position="61"/>
    </location>
</feature>
<sequence length="266" mass="25597">MSVPPARAGAGLRLVRAAVFAAVCVVLSGGGHALASLGHVPLWALGAGFLAALAAAASFAGRERSLPGIAGALAAGQLALHTVFGYAQHGAATPAAPPGHGGTSHHQVTALAQSLLCNGGPISPAEAGRVVAAAGITPATGAPGAGGAPAALSGGDALTGALLPSLPMLLAHLLAAVVLGLLLRRGEAALFRLVRLSVRELAAGAPVRALRAALALARALHGGLPDCRGPRAGISGAYGPGTAGPQVLALEHSVSRRGPPALGLAA</sequence>
<dbReference type="EMBL" id="WHPN01000391">
    <property type="protein sequence ID" value="KAF4406052.1"/>
    <property type="molecule type" value="Genomic_DNA"/>
</dbReference>
<evidence type="ECO:0008006" key="4">
    <source>
        <dbReference type="Google" id="ProtNLM"/>
    </source>
</evidence>
<feature type="transmembrane region" description="Helical" evidence="1">
    <location>
        <begin position="161"/>
        <end position="183"/>
    </location>
</feature>
<keyword evidence="1" id="KW-1133">Transmembrane helix</keyword>
<keyword evidence="1" id="KW-0812">Transmembrane</keyword>
<keyword evidence="1" id="KW-0472">Membrane</keyword>
<dbReference type="Proteomes" id="UP000621266">
    <property type="component" value="Unassembled WGS sequence"/>
</dbReference>
<dbReference type="RefSeq" id="WP_156207406.1">
    <property type="nucleotide sequence ID" value="NZ_WHPN01000391.1"/>
</dbReference>
<evidence type="ECO:0000313" key="3">
    <source>
        <dbReference type="Proteomes" id="UP000621266"/>
    </source>
</evidence>
<protein>
    <recommendedName>
        <fullName evidence="4">Integral membrane protein</fullName>
    </recommendedName>
</protein>
<evidence type="ECO:0000256" key="1">
    <source>
        <dbReference type="SAM" id="Phobius"/>
    </source>
</evidence>
<gene>
    <name evidence="2" type="ORF">GCU69_27100</name>
</gene>
<comment type="caution">
    <text evidence="2">The sequence shown here is derived from an EMBL/GenBank/DDBJ whole genome shotgun (WGS) entry which is preliminary data.</text>
</comment>
<keyword evidence="3" id="KW-1185">Reference proteome</keyword>